<feature type="transmembrane region" description="Helical" evidence="6">
    <location>
        <begin position="152"/>
        <end position="174"/>
    </location>
</feature>
<dbReference type="PANTHER" id="PTHR30485">
    <property type="entry name" value="NI/FE-HYDROGENASE 1 B-TYPE CYTOCHROME SUBUNIT"/>
    <property type="match status" value="1"/>
</dbReference>
<evidence type="ECO:0000256" key="4">
    <source>
        <dbReference type="ARBA" id="ARBA00022989"/>
    </source>
</evidence>
<evidence type="ECO:0000256" key="5">
    <source>
        <dbReference type="ARBA" id="ARBA00023136"/>
    </source>
</evidence>
<dbReference type="SUPFAM" id="SSF81342">
    <property type="entry name" value="Transmembrane di-heme cytochromes"/>
    <property type="match status" value="1"/>
</dbReference>
<keyword evidence="4 6" id="KW-1133">Transmembrane helix</keyword>
<dbReference type="InterPro" id="IPR051542">
    <property type="entry name" value="Hydrogenase_cytochrome"/>
</dbReference>
<dbReference type="RefSeq" id="WP_114350036.1">
    <property type="nucleotide sequence ID" value="NZ_QPJL01000016.1"/>
</dbReference>
<accession>A0A368YLJ0</accession>
<feature type="transmembrane region" description="Helical" evidence="6">
    <location>
        <begin position="17"/>
        <end position="36"/>
    </location>
</feature>
<feature type="transmembrane region" description="Helical" evidence="6">
    <location>
        <begin position="42"/>
        <end position="63"/>
    </location>
</feature>
<dbReference type="Gene3D" id="1.20.950.20">
    <property type="entry name" value="Transmembrane di-heme cytochromes, Chain C"/>
    <property type="match status" value="1"/>
</dbReference>
<evidence type="ECO:0000256" key="2">
    <source>
        <dbReference type="ARBA" id="ARBA00022475"/>
    </source>
</evidence>
<evidence type="ECO:0000313" key="8">
    <source>
        <dbReference type="EMBL" id="RCW81045.1"/>
    </source>
</evidence>
<keyword evidence="9" id="KW-1185">Reference proteome</keyword>
<evidence type="ECO:0000256" key="6">
    <source>
        <dbReference type="SAM" id="Phobius"/>
    </source>
</evidence>
<comment type="subcellular location">
    <subcellularLocation>
        <location evidence="1">Cell membrane</location>
        <topology evidence="1">Multi-pass membrane protein</topology>
    </subcellularLocation>
</comment>
<dbReference type="InterPro" id="IPR011577">
    <property type="entry name" value="Cyt_b561_bac/Ni-Hgenase"/>
</dbReference>
<name>A0A368YLJ0_9RHOB</name>
<dbReference type="Proteomes" id="UP000253345">
    <property type="component" value="Unassembled WGS sequence"/>
</dbReference>
<keyword evidence="5 6" id="KW-0472">Membrane</keyword>
<dbReference type="GO" id="GO:0020037">
    <property type="term" value="F:heme binding"/>
    <property type="evidence" value="ECO:0007669"/>
    <property type="project" value="TreeGrafter"/>
</dbReference>
<reference evidence="8 9" key="1">
    <citation type="submission" date="2018-07" db="EMBL/GenBank/DDBJ databases">
        <title>Genomic Encyclopedia of Type Strains, Phase III (KMG-III): the genomes of soil and plant-associated and newly described type strains.</title>
        <authorList>
            <person name="Whitman W."/>
        </authorList>
    </citation>
    <scope>NUCLEOTIDE SEQUENCE [LARGE SCALE GENOMIC DNA]</scope>
    <source>
        <strain evidence="8 9">CECT 8525</strain>
    </source>
</reference>
<comment type="caution">
    <text evidence="8">The sequence shown here is derived from an EMBL/GenBank/DDBJ whole genome shotgun (WGS) entry which is preliminary data.</text>
</comment>
<dbReference type="GO" id="GO:0009055">
    <property type="term" value="F:electron transfer activity"/>
    <property type="evidence" value="ECO:0007669"/>
    <property type="project" value="InterPro"/>
</dbReference>
<dbReference type="AlphaFoldDB" id="A0A368YLJ0"/>
<evidence type="ECO:0000256" key="1">
    <source>
        <dbReference type="ARBA" id="ARBA00004651"/>
    </source>
</evidence>
<proteinExistence type="predicted"/>
<feature type="transmembrane region" description="Helical" evidence="6">
    <location>
        <begin position="101"/>
        <end position="122"/>
    </location>
</feature>
<dbReference type="Pfam" id="PF01292">
    <property type="entry name" value="Ni_hydr_CYTB"/>
    <property type="match status" value="1"/>
</dbReference>
<evidence type="ECO:0000256" key="3">
    <source>
        <dbReference type="ARBA" id="ARBA00022692"/>
    </source>
</evidence>
<keyword evidence="2" id="KW-1003">Cell membrane</keyword>
<keyword evidence="3 6" id="KW-0812">Transmembrane</keyword>
<organism evidence="8 9">
    <name type="scientific">Paracoccus lutimaris</name>
    <dbReference type="NCBI Taxonomy" id="1490030"/>
    <lineage>
        <taxon>Bacteria</taxon>
        <taxon>Pseudomonadati</taxon>
        <taxon>Pseudomonadota</taxon>
        <taxon>Alphaproteobacteria</taxon>
        <taxon>Rhodobacterales</taxon>
        <taxon>Paracoccaceae</taxon>
        <taxon>Paracoccus</taxon>
    </lineage>
</organism>
<evidence type="ECO:0000313" key="9">
    <source>
        <dbReference type="Proteomes" id="UP000253345"/>
    </source>
</evidence>
<sequence>MAGGPRKIRLWDPLLRGFHWSLAFFVILSWCLGQFGPAKMTLHFWSGYAITGLLIFRLVWGFVGPAPARFSHFLRGPGAIRDYASHMFLRQPSYWPGHNPLGALSVIAMLAVLAAQVTTGLISDPDDYINVGPLAKYVASSTRSTAVGLHELGANLILLLVVLHIAMILFYRYWKHEDLVTPMLTGEKELPEEIARAIGGDRPTPEGERTGR</sequence>
<dbReference type="InterPro" id="IPR016174">
    <property type="entry name" value="Di-haem_cyt_TM"/>
</dbReference>
<dbReference type="GO" id="GO:0005886">
    <property type="term" value="C:plasma membrane"/>
    <property type="evidence" value="ECO:0007669"/>
    <property type="project" value="UniProtKB-SubCell"/>
</dbReference>
<feature type="domain" description="Cytochrome b561 bacterial/Ni-hydrogenase" evidence="7">
    <location>
        <begin position="11"/>
        <end position="186"/>
    </location>
</feature>
<dbReference type="PANTHER" id="PTHR30485:SF2">
    <property type="entry name" value="BLL0597 PROTEIN"/>
    <property type="match status" value="1"/>
</dbReference>
<dbReference type="OrthoDB" id="196472at2"/>
<protein>
    <submittedName>
        <fullName evidence="8">Cytochrome b</fullName>
    </submittedName>
</protein>
<dbReference type="GO" id="GO:0022904">
    <property type="term" value="P:respiratory electron transport chain"/>
    <property type="evidence" value="ECO:0007669"/>
    <property type="project" value="InterPro"/>
</dbReference>
<evidence type="ECO:0000259" key="7">
    <source>
        <dbReference type="Pfam" id="PF01292"/>
    </source>
</evidence>
<gene>
    <name evidence="8" type="ORF">DFP89_11651</name>
</gene>
<dbReference type="EMBL" id="QPJL01000016">
    <property type="protein sequence ID" value="RCW81045.1"/>
    <property type="molecule type" value="Genomic_DNA"/>
</dbReference>